<accession>A0ABQ5V2Z1</accession>
<name>A0ABQ5V2Z1_9PROT</name>
<proteinExistence type="predicted"/>
<dbReference type="EMBL" id="BSNJ01000004">
    <property type="protein sequence ID" value="GLQ21218.1"/>
    <property type="molecule type" value="Genomic_DNA"/>
</dbReference>
<keyword evidence="2" id="KW-1185">Reference proteome</keyword>
<comment type="caution">
    <text evidence="1">The sequence shown here is derived from an EMBL/GenBank/DDBJ whole genome shotgun (WGS) entry which is preliminary data.</text>
</comment>
<evidence type="ECO:0000313" key="2">
    <source>
        <dbReference type="Proteomes" id="UP001161390"/>
    </source>
</evidence>
<sequence length="128" mass="13426">MGILWLFILTGTGSVRASGAVLGKTMDLSGNTVPFAAHSGEDCDLYAIHAAAEIADMTDATLFVASGLRAARGAPTIHRRLILTDLAQVLGCNPGELDFLFMEPTIAANDSDPVGMPDFRASLLAARH</sequence>
<evidence type="ECO:0000313" key="1">
    <source>
        <dbReference type="EMBL" id="GLQ21218.1"/>
    </source>
</evidence>
<gene>
    <name evidence="1" type="ORF">GCM10007854_21730</name>
</gene>
<reference evidence="1" key="2">
    <citation type="submission" date="2023-01" db="EMBL/GenBank/DDBJ databases">
        <title>Draft genome sequence of Algimonas porphyrae strain NBRC 108216.</title>
        <authorList>
            <person name="Sun Q."/>
            <person name="Mori K."/>
        </authorList>
    </citation>
    <scope>NUCLEOTIDE SEQUENCE</scope>
    <source>
        <strain evidence="1">NBRC 108216</strain>
    </source>
</reference>
<reference evidence="1" key="1">
    <citation type="journal article" date="2014" name="Int. J. Syst. Evol. Microbiol.">
        <title>Complete genome of a new Firmicutes species belonging to the dominant human colonic microbiota ('Ruminococcus bicirculans') reveals two chromosomes and a selective capacity to utilize plant glucans.</title>
        <authorList>
            <consortium name="NISC Comparative Sequencing Program"/>
            <person name="Wegmann U."/>
            <person name="Louis P."/>
            <person name="Goesmann A."/>
            <person name="Henrissat B."/>
            <person name="Duncan S.H."/>
            <person name="Flint H.J."/>
        </authorList>
    </citation>
    <scope>NUCLEOTIDE SEQUENCE</scope>
    <source>
        <strain evidence="1">NBRC 108216</strain>
    </source>
</reference>
<protein>
    <submittedName>
        <fullName evidence="1">Uncharacterized protein</fullName>
    </submittedName>
</protein>
<organism evidence="1 2">
    <name type="scientific">Algimonas porphyrae</name>
    <dbReference type="NCBI Taxonomy" id="1128113"/>
    <lineage>
        <taxon>Bacteria</taxon>
        <taxon>Pseudomonadati</taxon>
        <taxon>Pseudomonadota</taxon>
        <taxon>Alphaproteobacteria</taxon>
        <taxon>Maricaulales</taxon>
        <taxon>Robiginitomaculaceae</taxon>
        <taxon>Algimonas</taxon>
    </lineage>
</organism>
<dbReference type="Proteomes" id="UP001161390">
    <property type="component" value="Unassembled WGS sequence"/>
</dbReference>